<dbReference type="STRING" id="572036.SAMN05661099_1972"/>
<dbReference type="InterPro" id="IPR015424">
    <property type="entry name" value="PyrdxlP-dep_Trfase"/>
</dbReference>
<dbReference type="RefSeq" id="WP_079702518.1">
    <property type="nucleotide sequence ID" value="NZ_FUYR01000002.1"/>
</dbReference>
<reference evidence="8" key="1">
    <citation type="submission" date="2017-02" db="EMBL/GenBank/DDBJ databases">
        <authorList>
            <person name="Varghese N."/>
            <person name="Submissions S."/>
        </authorList>
    </citation>
    <scope>NUCLEOTIDE SEQUENCE [LARGE SCALE GENOMIC DNA]</scope>
    <source>
        <strain evidence="8">DSM 22385</strain>
    </source>
</reference>
<dbReference type="Pfam" id="PF00392">
    <property type="entry name" value="GntR"/>
    <property type="match status" value="1"/>
</dbReference>
<evidence type="ECO:0000256" key="4">
    <source>
        <dbReference type="ARBA" id="ARBA00023125"/>
    </source>
</evidence>
<dbReference type="CDD" id="cd00609">
    <property type="entry name" value="AAT_like"/>
    <property type="match status" value="1"/>
</dbReference>
<dbReference type="Pfam" id="PF00155">
    <property type="entry name" value="Aminotran_1_2"/>
    <property type="match status" value="1"/>
</dbReference>
<dbReference type="PANTHER" id="PTHR46577:SF2">
    <property type="entry name" value="TRANSCRIPTIONAL REGULATORY PROTEIN"/>
    <property type="match status" value="1"/>
</dbReference>
<dbReference type="InterPro" id="IPR036390">
    <property type="entry name" value="WH_DNA-bd_sf"/>
</dbReference>
<dbReference type="AlphaFoldDB" id="A0A1T5CWJ8"/>
<dbReference type="PROSITE" id="PS50949">
    <property type="entry name" value="HTH_GNTR"/>
    <property type="match status" value="1"/>
</dbReference>
<dbReference type="Gene3D" id="1.10.10.10">
    <property type="entry name" value="Winged helix-like DNA-binding domain superfamily/Winged helix DNA-binding domain"/>
    <property type="match status" value="1"/>
</dbReference>
<dbReference type="SUPFAM" id="SSF46785">
    <property type="entry name" value="Winged helix' DNA-binding domain"/>
    <property type="match status" value="1"/>
</dbReference>
<dbReference type="OrthoDB" id="594134at2"/>
<organism evidence="7 8">
    <name type="scientific">Daejeonella lutea</name>
    <dbReference type="NCBI Taxonomy" id="572036"/>
    <lineage>
        <taxon>Bacteria</taxon>
        <taxon>Pseudomonadati</taxon>
        <taxon>Bacteroidota</taxon>
        <taxon>Sphingobacteriia</taxon>
        <taxon>Sphingobacteriales</taxon>
        <taxon>Sphingobacteriaceae</taxon>
        <taxon>Daejeonella</taxon>
    </lineage>
</organism>
<dbReference type="GO" id="GO:0030170">
    <property type="term" value="F:pyridoxal phosphate binding"/>
    <property type="evidence" value="ECO:0007669"/>
    <property type="project" value="InterPro"/>
</dbReference>
<dbReference type="InterPro" id="IPR051446">
    <property type="entry name" value="HTH_trans_reg/aminotransferase"/>
</dbReference>
<dbReference type="InterPro" id="IPR004839">
    <property type="entry name" value="Aminotransferase_I/II_large"/>
</dbReference>
<dbReference type="InterPro" id="IPR015421">
    <property type="entry name" value="PyrdxlP-dep_Trfase_major"/>
</dbReference>
<evidence type="ECO:0000313" key="7">
    <source>
        <dbReference type="EMBL" id="SKB63895.1"/>
    </source>
</evidence>
<dbReference type="EMBL" id="FUYR01000002">
    <property type="protein sequence ID" value="SKB63895.1"/>
    <property type="molecule type" value="Genomic_DNA"/>
</dbReference>
<dbReference type="PANTHER" id="PTHR46577">
    <property type="entry name" value="HTH-TYPE TRANSCRIPTIONAL REGULATORY PROTEIN GABR"/>
    <property type="match status" value="1"/>
</dbReference>
<dbReference type="GO" id="GO:0003700">
    <property type="term" value="F:DNA-binding transcription factor activity"/>
    <property type="evidence" value="ECO:0007669"/>
    <property type="project" value="InterPro"/>
</dbReference>
<keyword evidence="2" id="KW-0663">Pyridoxal phosphate</keyword>
<evidence type="ECO:0000313" key="8">
    <source>
        <dbReference type="Proteomes" id="UP000189981"/>
    </source>
</evidence>
<dbReference type="Gene3D" id="3.40.640.10">
    <property type="entry name" value="Type I PLP-dependent aspartate aminotransferase-like (Major domain)"/>
    <property type="match status" value="1"/>
</dbReference>
<feature type="domain" description="HTH gntR-type" evidence="6">
    <location>
        <begin position="20"/>
        <end position="88"/>
    </location>
</feature>
<evidence type="ECO:0000256" key="3">
    <source>
        <dbReference type="ARBA" id="ARBA00023015"/>
    </source>
</evidence>
<dbReference type="CDD" id="cd07377">
    <property type="entry name" value="WHTH_GntR"/>
    <property type="match status" value="1"/>
</dbReference>
<keyword evidence="7" id="KW-0032">Aminotransferase</keyword>
<evidence type="ECO:0000259" key="6">
    <source>
        <dbReference type="PROSITE" id="PS50949"/>
    </source>
</evidence>
<keyword evidence="7" id="KW-0808">Transferase</keyword>
<name>A0A1T5CWJ8_9SPHI</name>
<evidence type="ECO:0000256" key="2">
    <source>
        <dbReference type="ARBA" id="ARBA00022898"/>
    </source>
</evidence>
<evidence type="ECO:0000256" key="5">
    <source>
        <dbReference type="ARBA" id="ARBA00023163"/>
    </source>
</evidence>
<gene>
    <name evidence="7" type="ORF">SAMN05661099_1972</name>
</gene>
<dbReference type="InterPro" id="IPR036388">
    <property type="entry name" value="WH-like_DNA-bd_sf"/>
</dbReference>
<sequence>MAVQTLPYNNLIHIDRRLDIPVFKQVADGFIKLIENKKLKPGVELPSTRQLAQMLKLNRSTTVAAYDQLNIMGWIVTSPRKAVLVAHKLPIITPQSFNENVNKNDSNPFYNQINTVKSDILSRPYHLVINDGYPDARIAPLQILADTYKSLQGKYYKHIGIISEPSIGSTLLRTELASFLTQTRGLDITEDHILTTRGAQGAIFIAAQMIVKPGSKVIVGDLNYRMANKVFEQLGGDLIKVKVDENGIDVDQIEELCRTERPDLIYLIPHHHHPTTVTLSAERRRKLLMLIKEYTIPLIEDDYDYDYHYESSPILPLASSDHDGLVIYIGSISKVLSLTIRSGFLISQPDFIWQAGKYKELMETRGDLLLEESIGHLFQSGEMQKHINKSLKLYKSRRDSISQMLSTRLNGLVHFTIPLGGMAIWSIFDASVSLSKISKRLSSQGIYLNDGSFYNQGNDSLNGVRIGFASMDESETDEFIDAVVGCIDSGKV</sequence>
<comment type="similarity">
    <text evidence="1">In the C-terminal section; belongs to the class-I pyridoxal-phosphate-dependent aminotransferase family.</text>
</comment>
<keyword evidence="8" id="KW-1185">Reference proteome</keyword>
<accession>A0A1T5CWJ8</accession>
<evidence type="ECO:0000256" key="1">
    <source>
        <dbReference type="ARBA" id="ARBA00005384"/>
    </source>
</evidence>
<dbReference type="GO" id="GO:0008483">
    <property type="term" value="F:transaminase activity"/>
    <property type="evidence" value="ECO:0007669"/>
    <property type="project" value="UniProtKB-KW"/>
</dbReference>
<keyword evidence="4" id="KW-0238">DNA-binding</keyword>
<dbReference type="Proteomes" id="UP000189981">
    <property type="component" value="Unassembled WGS sequence"/>
</dbReference>
<dbReference type="InterPro" id="IPR000524">
    <property type="entry name" value="Tscrpt_reg_HTH_GntR"/>
</dbReference>
<dbReference type="SMART" id="SM00345">
    <property type="entry name" value="HTH_GNTR"/>
    <property type="match status" value="1"/>
</dbReference>
<protein>
    <submittedName>
        <fullName evidence="7">GntR family transcriptional regulator / MocR family aminotransferase</fullName>
    </submittedName>
</protein>
<keyword evidence="3" id="KW-0805">Transcription regulation</keyword>
<proteinExistence type="inferred from homology"/>
<dbReference type="SUPFAM" id="SSF53383">
    <property type="entry name" value="PLP-dependent transferases"/>
    <property type="match status" value="1"/>
</dbReference>
<keyword evidence="5" id="KW-0804">Transcription</keyword>
<dbReference type="GO" id="GO:0003677">
    <property type="term" value="F:DNA binding"/>
    <property type="evidence" value="ECO:0007669"/>
    <property type="project" value="UniProtKB-KW"/>
</dbReference>